<dbReference type="PANTHER" id="PTHR16043:SF1">
    <property type="entry name" value="DALR ANTICODON-BINDING DOMAIN-CONTAINING PROTEIN 3"/>
    <property type="match status" value="1"/>
</dbReference>
<keyword evidence="2" id="KW-1185">Reference proteome</keyword>
<gene>
    <name evidence="1" type="ORF">TTRE_0000157701</name>
</gene>
<dbReference type="EMBL" id="HG805849">
    <property type="protein sequence ID" value="CDW53313.1"/>
    <property type="molecule type" value="Genomic_DNA"/>
</dbReference>
<dbReference type="OrthoDB" id="9990834at2759"/>
<dbReference type="GO" id="GO:0106217">
    <property type="term" value="P:tRNA C3-cytosine methylation"/>
    <property type="evidence" value="ECO:0007669"/>
    <property type="project" value="TreeGrafter"/>
</dbReference>
<dbReference type="AlphaFoldDB" id="A0A077Z0S1"/>
<organism evidence="1 2">
    <name type="scientific">Trichuris trichiura</name>
    <name type="common">Whipworm</name>
    <name type="synonym">Trichocephalus trichiurus</name>
    <dbReference type="NCBI Taxonomy" id="36087"/>
    <lineage>
        <taxon>Eukaryota</taxon>
        <taxon>Metazoa</taxon>
        <taxon>Ecdysozoa</taxon>
        <taxon>Nematoda</taxon>
        <taxon>Enoplea</taxon>
        <taxon>Dorylaimia</taxon>
        <taxon>Trichinellida</taxon>
        <taxon>Trichuridae</taxon>
        <taxon>Trichuris</taxon>
    </lineage>
</organism>
<reference evidence="1" key="2">
    <citation type="submission" date="2014-03" db="EMBL/GenBank/DDBJ databases">
        <title>The whipworm genome and dual-species transcriptomics of an intimate host-pathogen interaction.</title>
        <authorList>
            <person name="Foth B.J."/>
            <person name="Tsai I.J."/>
            <person name="Reid A.J."/>
            <person name="Bancroft A.J."/>
            <person name="Nichol S."/>
            <person name="Tracey A."/>
            <person name="Holroyd N."/>
            <person name="Cotton J.A."/>
            <person name="Stanley E.J."/>
            <person name="Zarowiecki M."/>
            <person name="Liu J.Z."/>
            <person name="Huckvale T."/>
            <person name="Cooper P.J."/>
            <person name="Grencis R.K."/>
            <person name="Berriman M."/>
        </authorList>
    </citation>
    <scope>NUCLEOTIDE SEQUENCE [LARGE SCALE GENOMIC DNA]</scope>
</reference>
<dbReference type="Gene3D" id="1.10.730.10">
    <property type="entry name" value="Isoleucyl-tRNA Synthetase, Domain 1"/>
    <property type="match status" value="1"/>
</dbReference>
<proteinExistence type="predicted"/>
<dbReference type="GO" id="GO:0006418">
    <property type="term" value="P:tRNA aminoacylation for protein translation"/>
    <property type="evidence" value="ECO:0007669"/>
    <property type="project" value="InterPro"/>
</dbReference>
<accession>A0A077Z0S1</accession>
<evidence type="ECO:0000313" key="2">
    <source>
        <dbReference type="Proteomes" id="UP000030665"/>
    </source>
</evidence>
<name>A0A077Z0S1_TRITR</name>
<dbReference type="PANTHER" id="PTHR16043">
    <property type="entry name" value="DALRD3 PROTEIN"/>
    <property type="match status" value="1"/>
</dbReference>
<dbReference type="GO" id="GO:0004812">
    <property type="term" value="F:aminoacyl-tRNA ligase activity"/>
    <property type="evidence" value="ECO:0007669"/>
    <property type="project" value="InterPro"/>
</dbReference>
<dbReference type="STRING" id="36087.A0A077Z0S1"/>
<dbReference type="InterPro" id="IPR037380">
    <property type="entry name" value="DALRD3"/>
</dbReference>
<reference evidence="1" key="1">
    <citation type="submission" date="2014-01" db="EMBL/GenBank/DDBJ databases">
        <authorList>
            <person name="Aslett M."/>
        </authorList>
    </citation>
    <scope>NUCLEOTIDE SEQUENCE</scope>
</reference>
<evidence type="ECO:0000313" key="1">
    <source>
        <dbReference type="EMBL" id="CDW53313.1"/>
    </source>
</evidence>
<dbReference type="SUPFAM" id="SSF47323">
    <property type="entry name" value="Anticodon-binding domain of a subclass of class I aminoacyl-tRNA synthetases"/>
    <property type="match status" value="1"/>
</dbReference>
<dbReference type="InterPro" id="IPR009080">
    <property type="entry name" value="tRNAsynth_Ia_anticodon-bd"/>
</dbReference>
<protein>
    <submittedName>
        <fullName evidence="1">DALR 1 domain containing protein</fullName>
    </submittedName>
</protein>
<sequence>MKNAMELLNFKIENAEQDRTLNNGDVIFFGAVFSDWIDSRAITGLRTLLLTRCLCKIAESIGVVAHLMLPIPGEFEIIPGCTKIYQSWQTGFNVLRFSPAGPSPLHSTDFSSLLASFYEHVKTSDVIVVVYPEFWSTCALELRTYLQSHNMSVISVVVGNVQVNSGEFFPITDYIRTRLKQVEELQERRRLRAQVEREASAIRLCACVITFELLLPRARKPISVNLNPSYDLPDRSKRGIFVMYNYARIDSILRRFMNGLFPPIPELSALPTECFLKNGQFANLVENILHSQPFAEDLMRSVLRSTKDCPLFAEPRLCLQLAEFSNSFSKVYNKVQILPPRSDMVTPGVYFKIHVLRVINKWMLHLFKLLSLQEVVGM</sequence>
<dbReference type="Proteomes" id="UP000030665">
    <property type="component" value="Unassembled WGS sequence"/>
</dbReference>
<dbReference type="GO" id="GO:0005524">
    <property type="term" value="F:ATP binding"/>
    <property type="evidence" value="ECO:0007669"/>
    <property type="project" value="InterPro"/>
</dbReference>
<dbReference type="GO" id="GO:0000049">
    <property type="term" value="F:tRNA binding"/>
    <property type="evidence" value="ECO:0007669"/>
    <property type="project" value="TreeGrafter"/>
</dbReference>